<name>A0A3B0VFV4_9ZZZZ</name>
<evidence type="ECO:0000313" key="1">
    <source>
        <dbReference type="EMBL" id="VAW30654.1"/>
    </source>
</evidence>
<dbReference type="EMBL" id="UOEU01000075">
    <property type="protein sequence ID" value="VAW30654.1"/>
    <property type="molecule type" value="Genomic_DNA"/>
</dbReference>
<sequence>MLTKQLVSRTKLFILGTLLLLSLLTMVLGSSQPAASISADFTVPTPTVPSGDGWTNPIGG</sequence>
<gene>
    <name evidence="1" type="ORF">MNBD_CHLOROFLEXI01-5178</name>
</gene>
<proteinExistence type="predicted"/>
<accession>A0A3B0VFV4</accession>
<organism evidence="1">
    <name type="scientific">hydrothermal vent metagenome</name>
    <dbReference type="NCBI Taxonomy" id="652676"/>
    <lineage>
        <taxon>unclassified sequences</taxon>
        <taxon>metagenomes</taxon>
        <taxon>ecological metagenomes</taxon>
    </lineage>
</organism>
<reference evidence="1" key="1">
    <citation type="submission" date="2018-06" db="EMBL/GenBank/DDBJ databases">
        <authorList>
            <person name="Zhirakovskaya E."/>
        </authorList>
    </citation>
    <scope>NUCLEOTIDE SEQUENCE</scope>
</reference>
<dbReference type="AlphaFoldDB" id="A0A3B0VFV4"/>
<protein>
    <submittedName>
        <fullName evidence="1">Uncharacterized protein</fullName>
    </submittedName>
</protein>